<dbReference type="AlphaFoldDB" id="A0A3S4F046"/>
<feature type="region of interest" description="Disordered" evidence="1">
    <location>
        <begin position="41"/>
        <end position="73"/>
    </location>
</feature>
<dbReference type="EMBL" id="OUUZ01000008">
    <property type="protein sequence ID" value="SPQ20815.1"/>
    <property type="molecule type" value="Genomic_DNA"/>
</dbReference>
<accession>A0A3S4F046</accession>
<evidence type="ECO:0000313" key="3">
    <source>
        <dbReference type="Proteomes" id="UP000289323"/>
    </source>
</evidence>
<evidence type="ECO:0000313" key="2">
    <source>
        <dbReference type="EMBL" id="SPQ20815.1"/>
    </source>
</evidence>
<reference evidence="2 3" key="1">
    <citation type="submission" date="2018-04" db="EMBL/GenBank/DDBJ databases">
        <authorList>
            <person name="Huttner S."/>
            <person name="Dainat J."/>
        </authorList>
    </citation>
    <scope>NUCLEOTIDE SEQUENCE [LARGE SCALE GENOMIC DNA]</scope>
</reference>
<proteinExistence type="predicted"/>
<gene>
    <name evidence="2" type="ORF">TT172_LOCUS3234</name>
</gene>
<sequence>MEASSCASPDCALVDKATHSTEETALKRKRETAPAILYGEESDDDTVANTSGKASGAKHIATPTKNQGIASTF</sequence>
<organism evidence="2 3">
    <name type="scientific">Thermothielavioides terrestris</name>
    <dbReference type="NCBI Taxonomy" id="2587410"/>
    <lineage>
        <taxon>Eukaryota</taxon>
        <taxon>Fungi</taxon>
        <taxon>Dikarya</taxon>
        <taxon>Ascomycota</taxon>
        <taxon>Pezizomycotina</taxon>
        <taxon>Sordariomycetes</taxon>
        <taxon>Sordariomycetidae</taxon>
        <taxon>Sordariales</taxon>
        <taxon>Chaetomiaceae</taxon>
        <taxon>Thermothielavioides</taxon>
    </lineage>
</organism>
<dbReference type="Proteomes" id="UP000289323">
    <property type="component" value="Unassembled WGS sequence"/>
</dbReference>
<name>A0A3S4F046_9PEZI</name>
<evidence type="ECO:0000256" key="1">
    <source>
        <dbReference type="SAM" id="MobiDB-lite"/>
    </source>
</evidence>
<feature type="compositionally biased region" description="Polar residues" evidence="1">
    <location>
        <begin position="63"/>
        <end position="73"/>
    </location>
</feature>
<protein>
    <submittedName>
        <fullName evidence="2">E5dcf1cc-0dd7-49a9-8d17-6f5720521bdc</fullName>
    </submittedName>
</protein>